<feature type="region of interest" description="Disordered" evidence="1">
    <location>
        <begin position="236"/>
        <end position="358"/>
    </location>
</feature>
<name>A0A0T6B872_9SCAR</name>
<protein>
    <submittedName>
        <fullName evidence="3">Pleckstrin homology domain containing protein</fullName>
    </submittedName>
</protein>
<dbReference type="PANTHER" id="PTHR37283:SF1">
    <property type="entry name" value="PH DOMAIN-CONTAINING PROTEIN YHR131C"/>
    <property type="match status" value="1"/>
</dbReference>
<dbReference type="CDD" id="cd10571">
    <property type="entry name" value="PH_beta_spectrin"/>
    <property type="match status" value="1"/>
</dbReference>
<accession>A0A0T6B872</accession>
<feature type="compositionally biased region" description="Polar residues" evidence="1">
    <location>
        <begin position="39"/>
        <end position="48"/>
    </location>
</feature>
<keyword evidence="4" id="KW-1185">Reference proteome</keyword>
<dbReference type="SUPFAM" id="SSF50729">
    <property type="entry name" value="PH domain-like"/>
    <property type="match status" value="1"/>
</dbReference>
<dbReference type="AlphaFoldDB" id="A0A0T6B872"/>
<dbReference type="OrthoDB" id="9942256at2759"/>
<evidence type="ECO:0000313" key="4">
    <source>
        <dbReference type="Proteomes" id="UP000051574"/>
    </source>
</evidence>
<evidence type="ECO:0000256" key="1">
    <source>
        <dbReference type="SAM" id="MobiDB-lite"/>
    </source>
</evidence>
<proteinExistence type="predicted"/>
<dbReference type="InterPro" id="IPR001605">
    <property type="entry name" value="PH_dom-spectrin-type"/>
</dbReference>
<evidence type="ECO:0000259" key="2">
    <source>
        <dbReference type="PROSITE" id="PS50003"/>
    </source>
</evidence>
<dbReference type="PROSITE" id="PS50003">
    <property type="entry name" value="PH_DOMAIN"/>
    <property type="match status" value="1"/>
</dbReference>
<sequence>MERLAHRKRLEVQRLSEPRKPEPQRPESFRINGRRPQEEQVQPTLEATPSTTNIPKSNSIAHMFGDKRRASDANIKRAESMKVQGLSKPVKRTPSFTTRRRGSFRTKASENELPPVEIQAFLERKHVLIGGKRAPNRQWKVCYTVLCGQLLCFFKNKDDFGASKALSAPIGLHNSMCTVADDYHKRKYTFRLVNVDGSEYLFSCSTESEMVDWVEKISFRAKLPPSQQLLHLEVPKDQTEEVSSQSSRTSSPDVPDNIVMRNDPHVQNGSTQPSITRHTLTGESPPPLPMSQPPNNGVRRHNSIDGSGDMYGAGYRDGGSFRSDWRSPNNRPTSVPPAPSGDHKISARIKNIFTSKKR</sequence>
<dbReference type="SMART" id="SM00233">
    <property type="entry name" value="PH"/>
    <property type="match status" value="1"/>
</dbReference>
<dbReference type="InterPro" id="IPR011993">
    <property type="entry name" value="PH-like_dom_sf"/>
</dbReference>
<evidence type="ECO:0000313" key="3">
    <source>
        <dbReference type="EMBL" id="KRT83529.1"/>
    </source>
</evidence>
<dbReference type="Pfam" id="PF00169">
    <property type="entry name" value="PH"/>
    <property type="match status" value="1"/>
</dbReference>
<feature type="region of interest" description="Disordered" evidence="1">
    <location>
        <begin position="80"/>
        <end position="109"/>
    </location>
</feature>
<dbReference type="InterPro" id="IPR001849">
    <property type="entry name" value="PH_domain"/>
</dbReference>
<comment type="caution">
    <text evidence="3">The sequence shown here is derived from an EMBL/GenBank/DDBJ whole genome shotgun (WGS) entry which is preliminary data.</text>
</comment>
<gene>
    <name evidence="3" type="ORF">AMK59_3122</name>
</gene>
<dbReference type="EMBL" id="LJIG01009213">
    <property type="protein sequence ID" value="KRT83529.1"/>
    <property type="molecule type" value="Genomic_DNA"/>
</dbReference>
<feature type="region of interest" description="Disordered" evidence="1">
    <location>
        <begin position="1"/>
        <end position="48"/>
    </location>
</feature>
<dbReference type="PANTHER" id="PTHR37283">
    <property type="entry name" value="PH DOMAIN-CONTAINING PROTEIN YHR131C"/>
    <property type="match status" value="1"/>
</dbReference>
<dbReference type="Gene3D" id="2.30.29.30">
    <property type="entry name" value="Pleckstrin-homology domain (PH domain)/Phosphotyrosine-binding domain (PTB)"/>
    <property type="match status" value="1"/>
</dbReference>
<feature type="compositionally biased region" description="Polar residues" evidence="1">
    <location>
        <begin position="265"/>
        <end position="282"/>
    </location>
</feature>
<feature type="compositionally biased region" description="Basic and acidic residues" evidence="1">
    <location>
        <begin position="1"/>
        <end position="28"/>
    </location>
</feature>
<feature type="domain" description="PH" evidence="2">
    <location>
        <begin position="115"/>
        <end position="222"/>
    </location>
</feature>
<reference evidence="3 4" key="1">
    <citation type="submission" date="2015-09" db="EMBL/GenBank/DDBJ databases">
        <title>Draft genome of the scarab beetle Oryctes borbonicus.</title>
        <authorList>
            <person name="Meyer J.M."/>
            <person name="Markov G.V."/>
            <person name="Baskaran P."/>
            <person name="Herrmann M."/>
            <person name="Sommer R.J."/>
            <person name="Roedelsperger C."/>
        </authorList>
    </citation>
    <scope>NUCLEOTIDE SEQUENCE [LARGE SCALE GENOMIC DNA]</scope>
    <source>
        <strain evidence="3">OB123</strain>
        <tissue evidence="3">Whole animal</tissue>
    </source>
</reference>
<dbReference type="FunFam" id="2.30.29.30:FF:000024">
    <property type="entry name" value="Spectrin beta chain"/>
    <property type="match status" value="1"/>
</dbReference>
<dbReference type="PRINTS" id="PR00683">
    <property type="entry name" value="SPECTRINPH"/>
</dbReference>
<dbReference type="Proteomes" id="UP000051574">
    <property type="component" value="Unassembled WGS sequence"/>
</dbReference>
<dbReference type="GO" id="GO:0005543">
    <property type="term" value="F:phospholipid binding"/>
    <property type="evidence" value="ECO:0007669"/>
    <property type="project" value="InterPro"/>
</dbReference>
<organism evidence="3 4">
    <name type="scientific">Oryctes borbonicus</name>
    <dbReference type="NCBI Taxonomy" id="1629725"/>
    <lineage>
        <taxon>Eukaryota</taxon>
        <taxon>Metazoa</taxon>
        <taxon>Ecdysozoa</taxon>
        <taxon>Arthropoda</taxon>
        <taxon>Hexapoda</taxon>
        <taxon>Insecta</taxon>
        <taxon>Pterygota</taxon>
        <taxon>Neoptera</taxon>
        <taxon>Endopterygota</taxon>
        <taxon>Coleoptera</taxon>
        <taxon>Polyphaga</taxon>
        <taxon>Scarabaeiformia</taxon>
        <taxon>Scarabaeidae</taxon>
        <taxon>Dynastinae</taxon>
        <taxon>Oryctes</taxon>
    </lineage>
</organism>